<keyword evidence="3" id="KW-1185">Reference proteome</keyword>
<comment type="caution">
    <text evidence="2">The sequence shown here is derived from an EMBL/GenBank/DDBJ whole genome shotgun (WGS) entry which is preliminary data.</text>
</comment>
<protein>
    <submittedName>
        <fullName evidence="2">Uncharacterized protein</fullName>
    </submittedName>
</protein>
<organism evidence="2 3">
    <name type="scientific">Daphnia magna</name>
    <dbReference type="NCBI Taxonomy" id="35525"/>
    <lineage>
        <taxon>Eukaryota</taxon>
        <taxon>Metazoa</taxon>
        <taxon>Ecdysozoa</taxon>
        <taxon>Arthropoda</taxon>
        <taxon>Crustacea</taxon>
        <taxon>Branchiopoda</taxon>
        <taxon>Diplostraca</taxon>
        <taxon>Cladocera</taxon>
        <taxon>Anomopoda</taxon>
        <taxon>Daphniidae</taxon>
        <taxon>Daphnia</taxon>
    </lineage>
</organism>
<proteinExistence type="predicted"/>
<evidence type="ECO:0000313" key="3">
    <source>
        <dbReference type="Proteomes" id="UP001234178"/>
    </source>
</evidence>
<name>A0ABR0AN14_9CRUS</name>
<sequence length="161" mass="17812">MTGVDLASTTGTSGAATAGSRDSFASISSLGVFMIFSIVTQDFLGGRGSQSDSQEANNQHLAREQTRSQNSSQSTATFQIWKIQFRFSRERRGSRHTLATVKYGIRKTLVEAPFQMSNAKFERSLSVDILSDSGNSAGDHRIKYERNAFQMSELLERQSKE</sequence>
<feature type="compositionally biased region" description="Polar residues" evidence="1">
    <location>
        <begin position="49"/>
        <end position="60"/>
    </location>
</feature>
<reference evidence="2 3" key="1">
    <citation type="journal article" date="2023" name="Nucleic Acids Res.">
        <title>The hologenome of Daphnia magna reveals possible DNA methylation and microbiome-mediated evolution of the host genome.</title>
        <authorList>
            <person name="Chaturvedi A."/>
            <person name="Li X."/>
            <person name="Dhandapani V."/>
            <person name="Marshall H."/>
            <person name="Kissane S."/>
            <person name="Cuenca-Cambronero M."/>
            <person name="Asole G."/>
            <person name="Calvet F."/>
            <person name="Ruiz-Romero M."/>
            <person name="Marangio P."/>
            <person name="Guigo R."/>
            <person name="Rago D."/>
            <person name="Mirbahai L."/>
            <person name="Eastwood N."/>
            <person name="Colbourne J.K."/>
            <person name="Zhou J."/>
            <person name="Mallon E."/>
            <person name="Orsini L."/>
        </authorList>
    </citation>
    <scope>NUCLEOTIDE SEQUENCE [LARGE SCALE GENOMIC DNA]</scope>
    <source>
        <strain evidence="2">LRV0_1</strain>
    </source>
</reference>
<feature type="region of interest" description="Disordered" evidence="1">
    <location>
        <begin position="47"/>
        <end position="75"/>
    </location>
</feature>
<gene>
    <name evidence="2" type="ORF">OUZ56_015512</name>
</gene>
<evidence type="ECO:0000256" key="1">
    <source>
        <dbReference type="SAM" id="MobiDB-lite"/>
    </source>
</evidence>
<accession>A0ABR0AN14</accession>
<evidence type="ECO:0000313" key="2">
    <source>
        <dbReference type="EMBL" id="KAK4026517.1"/>
    </source>
</evidence>
<dbReference type="EMBL" id="JAOYFB010000038">
    <property type="protein sequence ID" value="KAK4026517.1"/>
    <property type="molecule type" value="Genomic_DNA"/>
</dbReference>
<dbReference type="Proteomes" id="UP001234178">
    <property type="component" value="Unassembled WGS sequence"/>
</dbReference>